<dbReference type="AlphaFoldDB" id="A0A0F8WN04"/>
<reference evidence="1" key="1">
    <citation type="journal article" date="2015" name="Nature">
        <title>Complex archaea that bridge the gap between prokaryotes and eukaryotes.</title>
        <authorList>
            <person name="Spang A."/>
            <person name="Saw J.H."/>
            <person name="Jorgensen S.L."/>
            <person name="Zaremba-Niedzwiedzka K."/>
            <person name="Martijn J."/>
            <person name="Lind A.E."/>
            <person name="van Eijk R."/>
            <person name="Schleper C."/>
            <person name="Guy L."/>
            <person name="Ettema T.J."/>
        </authorList>
    </citation>
    <scope>NUCLEOTIDE SEQUENCE</scope>
</reference>
<dbReference type="EMBL" id="LAZR01068431">
    <property type="protein sequence ID" value="KKK49645.1"/>
    <property type="molecule type" value="Genomic_DNA"/>
</dbReference>
<comment type="caution">
    <text evidence="1">The sequence shown here is derived from an EMBL/GenBank/DDBJ whole genome shotgun (WGS) entry which is preliminary data.</text>
</comment>
<feature type="non-terminal residue" evidence="1">
    <location>
        <position position="1"/>
    </location>
</feature>
<proteinExistence type="predicted"/>
<name>A0A0F8WN04_9ZZZZ</name>
<evidence type="ECO:0008006" key="2">
    <source>
        <dbReference type="Google" id="ProtNLM"/>
    </source>
</evidence>
<sequence>FKELKSDLGIRPVYHHKEERVDAHIFVAFLSYCLQATLRQKLRNDASGLTSQAVLETLSRIQLLNVSIPTQDGRTLRMQRYTQAEVEHELILEKLNLTLPPQAPPKIYSEQVNN</sequence>
<accession>A0A0F8WN04</accession>
<organism evidence="1">
    <name type="scientific">marine sediment metagenome</name>
    <dbReference type="NCBI Taxonomy" id="412755"/>
    <lineage>
        <taxon>unclassified sequences</taxon>
        <taxon>metagenomes</taxon>
        <taxon>ecological metagenomes</taxon>
    </lineage>
</organism>
<gene>
    <name evidence="1" type="ORF">LCGC14_3132970</name>
</gene>
<evidence type="ECO:0000313" key="1">
    <source>
        <dbReference type="EMBL" id="KKK49645.1"/>
    </source>
</evidence>
<protein>
    <recommendedName>
        <fullName evidence="2">Transposase IS4-like domain-containing protein</fullName>
    </recommendedName>
</protein>